<keyword evidence="2" id="KW-1185">Reference proteome</keyword>
<proteinExistence type="predicted"/>
<dbReference type="RefSeq" id="WP_089670307.1">
    <property type="nucleotide sequence ID" value="NZ_FOJA01000001.1"/>
</dbReference>
<dbReference type="EMBL" id="FOJA01000001">
    <property type="protein sequence ID" value="SEV89177.1"/>
    <property type="molecule type" value="Genomic_DNA"/>
</dbReference>
<organism evidence="1 2">
    <name type="scientific">Halobacterium jilantaiense</name>
    <dbReference type="NCBI Taxonomy" id="355548"/>
    <lineage>
        <taxon>Archaea</taxon>
        <taxon>Methanobacteriati</taxon>
        <taxon>Methanobacteriota</taxon>
        <taxon>Stenosarchaea group</taxon>
        <taxon>Halobacteria</taxon>
        <taxon>Halobacteriales</taxon>
        <taxon>Halobacteriaceae</taxon>
        <taxon>Halobacterium</taxon>
    </lineage>
</organism>
<evidence type="ECO:0000313" key="2">
    <source>
        <dbReference type="Proteomes" id="UP000198518"/>
    </source>
</evidence>
<dbReference type="AlphaFoldDB" id="A0A1I0MMH0"/>
<dbReference type="Proteomes" id="UP000198518">
    <property type="component" value="Unassembled WGS sequence"/>
</dbReference>
<name>A0A1I0MMH0_9EURY</name>
<reference evidence="1 2" key="1">
    <citation type="submission" date="2016-10" db="EMBL/GenBank/DDBJ databases">
        <authorList>
            <person name="de Groot N.N."/>
        </authorList>
    </citation>
    <scope>NUCLEOTIDE SEQUENCE [LARGE SCALE GENOMIC DNA]</scope>
    <source>
        <strain evidence="1 2">CGMCC 1.5337</strain>
    </source>
</reference>
<evidence type="ECO:0000313" key="1">
    <source>
        <dbReference type="EMBL" id="SEV89177.1"/>
    </source>
</evidence>
<accession>A0A1I0MMH0</accession>
<gene>
    <name evidence="1" type="ORF">SAMN04487945_0173</name>
</gene>
<protein>
    <submittedName>
        <fullName evidence="1">Uncharacterized protein</fullName>
    </submittedName>
</protein>
<sequence length="113" mass="11945">MATASQTVRVTADLTMQVPRNATGDLAQGVTNVVRGVDAVARVDEVDVTNLQPRLNDLRVDATVAVEMTVEDAPDAERAGTTALSDGFGIETVENVESDRAAADSPERVQEYG</sequence>
<dbReference type="OrthoDB" id="253172at2157"/>